<evidence type="ECO:0008006" key="5">
    <source>
        <dbReference type="Google" id="ProtNLM"/>
    </source>
</evidence>
<dbReference type="Proteomes" id="UP000480178">
    <property type="component" value="Chromosome"/>
</dbReference>
<evidence type="ECO:0000256" key="2">
    <source>
        <dbReference type="ARBA" id="ARBA00022679"/>
    </source>
</evidence>
<dbReference type="GO" id="GO:0016020">
    <property type="term" value="C:membrane"/>
    <property type="evidence" value="ECO:0007669"/>
    <property type="project" value="InterPro"/>
</dbReference>
<dbReference type="GO" id="GO:0008107">
    <property type="term" value="F:galactoside 2-alpha-L-fucosyltransferase activity"/>
    <property type="evidence" value="ECO:0007669"/>
    <property type="project" value="InterPro"/>
</dbReference>
<proteinExistence type="predicted"/>
<protein>
    <recommendedName>
        <fullName evidence="5">Alpha-1,2-fucosyltransferase</fullName>
    </recommendedName>
</protein>
<dbReference type="GO" id="GO:0005975">
    <property type="term" value="P:carbohydrate metabolic process"/>
    <property type="evidence" value="ECO:0007669"/>
    <property type="project" value="InterPro"/>
</dbReference>
<dbReference type="RefSeq" id="WP_162447594.1">
    <property type="nucleotide sequence ID" value="NZ_CP048222.1"/>
</dbReference>
<keyword evidence="2" id="KW-0808">Transferase</keyword>
<dbReference type="PANTHER" id="PTHR11927:SF9">
    <property type="entry name" value="L-FUCOSYLTRANSFERASE"/>
    <property type="match status" value="1"/>
</dbReference>
<dbReference type="EMBL" id="CP048222">
    <property type="protein sequence ID" value="QHT71661.1"/>
    <property type="molecule type" value="Genomic_DNA"/>
</dbReference>
<keyword evidence="4" id="KW-1185">Reference proteome</keyword>
<keyword evidence="1" id="KW-0328">Glycosyltransferase</keyword>
<dbReference type="Pfam" id="PF01531">
    <property type="entry name" value="Glyco_transf_11"/>
    <property type="match status" value="1"/>
</dbReference>
<dbReference type="PANTHER" id="PTHR11927">
    <property type="entry name" value="GALACTOSIDE 2-L-FUCOSYLTRANSFERASE"/>
    <property type="match status" value="1"/>
</dbReference>
<reference evidence="3 4" key="1">
    <citation type="submission" date="2020-01" db="EMBL/GenBank/DDBJ databases">
        <authorList>
            <person name="Kim M.K."/>
        </authorList>
    </citation>
    <scope>NUCLEOTIDE SEQUENCE [LARGE SCALE GENOMIC DNA]</scope>
    <source>
        <strain evidence="3 4">172606-1</strain>
    </source>
</reference>
<name>A0A6C0GTZ6_9BACT</name>
<evidence type="ECO:0000256" key="1">
    <source>
        <dbReference type="ARBA" id="ARBA00022676"/>
    </source>
</evidence>
<evidence type="ECO:0000313" key="3">
    <source>
        <dbReference type="EMBL" id="QHT71661.1"/>
    </source>
</evidence>
<accession>A0A6C0GTZ6</accession>
<evidence type="ECO:0000313" key="4">
    <source>
        <dbReference type="Proteomes" id="UP000480178"/>
    </source>
</evidence>
<gene>
    <name evidence="3" type="ORF">GXP67_35830</name>
</gene>
<dbReference type="KEGG" id="rhoz:GXP67_35830"/>
<sequence length="306" mass="35147">MVITVNNSGQLGNRLFLFAHHIVNALEYNYQLINLGFNDYAPYFVSTSENDFKGYPVSLHLHGKKLPKQTLPFFKYKFTYRLLEFYSNLQSKSKKWVIISDEGKDYDLNNPEFVKYATTSTLISHGWLFRNKQKFSTHSDSIRKIFTPLPGYTNNINTLIDECRNNCDILVGVHIRKGDYANFKEGIYFFTNETYLEKMNTIVNFFKGKKVGFLLCSNETVDMSVFQGLTTFIANGQFIEDIYSLAQCDCIIGPPSTYSKWSSFYGEVPLCSFTKDQQITPNDFELIYSTKPTIFSKISVSSASSL</sequence>
<organism evidence="3 4">
    <name type="scientific">Rhodocytophaga rosea</name>
    <dbReference type="NCBI Taxonomy" id="2704465"/>
    <lineage>
        <taxon>Bacteria</taxon>
        <taxon>Pseudomonadati</taxon>
        <taxon>Bacteroidota</taxon>
        <taxon>Cytophagia</taxon>
        <taxon>Cytophagales</taxon>
        <taxon>Rhodocytophagaceae</taxon>
        <taxon>Rhodocytophaga</taxon>
    </lineage>
</organism>
<dbReference type="AlphaFoldDB" id="A0A6C0GTZ6"/>
<dbReference type="InterPro" id="IPR002516">
    <property type="entry name" value="Glyco_trans_11"/>
</dbReference>